<evidence type="ECO:0000256" key="1">
    <source>
        <dbReference type="ARBA" id="ARBA00023125"/>
    </source>
</evidence>
<evidence type="ECO:0000259" key="4">
    <source>
        <dbReference type="PROSITE" id="PS50110"/>
    </source>
</evidence>
<dbReference type="SMART" id="SM00448">
    <property type="entry name" value="REC"/>
    <property type="match status" value="1"/>
</dbReference>
<feature type="DNA-binding region" description="OmpR/PhoB-type" evidence="3">
    <location>
        <begin position="123"/>
        <end position="221"/>
    </location>
</feature>
<reference evidence="6 7" key="1">
    <citation type="submission" date="2024-05" db="EMBL/GenBank/DDBJ databases">
        <authorList>
            <person name="Liu Q."/>
            <person name="Xin Y.-H."/>
        </authorList>
    </citation>
    <scope>NUCLEOTIDE SEQUENCE [LARGE SCALE GENOMIC DNA]</scope>
    <source>
        <strain evidence="6 7">CGMCC 1.15349</strain>
    </source>
</reference>
<feature type="modified residue" description="4-aspartylphosphate" evidence="2">
    <location>
        <position position="52"/>
    </location>
</feature>
<dbReference type="InterPro" id="IPR011006">
    <property type="entry name" value="CheY-like_superfamily"/>
</dbReference>
<keyword evidence="7" id="KW-1185">Reference proteome</keyword>
<dbReference type="Gene3D" id="1.10.10.10">
    <property type="entry name" value="Winged helix-like DNA-binding domain superfamily/Winged helix DNA-binding domain"/>
    <property type="match status" value="1"/>
</dbReference>
<dbReference type="EMBL" id="JBDIMF010000004">
    <property type="protein sequence ID" value="MEN2786882.1"/>
    <property type="molecule type" value="Genomic_DNA"/>
</dbReference>
<dbReference type="Pfam" id="PF00486">
    <property type="entry name" value="Trans_reg_C"/>
    <property type="match status" value="1"/>
</dbReference>
<dbReference type="InterPro" id="IPR036388">
    <property type="entry name" value="WH-like_DNA-bd_sf"/>
</dbReference>
<dbReference type="Gene3D" id="3.40.50.2300">
    <property type="match status" value="1"/>
</dbReference>
<evidence type="ECO:0000256" key="2">
    <source>
        <dbReference type="PROSITE-ProRule" id="PRU00169"/>
    </source>
</evidence>
<evidence type="ECO:0000313" key="7">
    <source>
        <dbReference type="Proteomes" id="UP001404104"/>
    </source>
</evidence>
<dbReference type="PROSITE" id="PS50110">
    <property type="entry name" value="RESPONSE_REGULATORY"/>
    <property type="match status" value="1"/>
</dbReference>
<dbReference type="Gene3D" id="6.10.250.690">
    <property type="match status" value="1"/>
</dbReference>
<gene>
    <name evidence="6" type="ORF">ABC969_10670</name>
</gene>
<feature type="domain" description="OmpR/PhoB-type" evidence="5">
    <location>
        <begin position="123"/>
        <end position="221"/>
    </location>
</feature>
<dbReference type="PANTHER" id="PTHR48111">
    <property type="entry name" value="REGULATOR OF RPOS"/>
    <property type="match status" value="1"/>
</dbReference>
<keyword evidence="1 3" id="KW-0238">DNA-binding</keyword>
<dbReference type="InterPro" id="IPR001867">
    <property type="entry name" value="OmpR/PhoB-type_DNA-bd"/>
</dbReference>
<dbReference type="Pfam" id="PF00072">
    <property type="entry name" value="Response_reg"/>
    <property type="match status" value="1"/>
</dbReference>
<dbReference type="SMART" id="SM00862">
    <property type="entry name" value="Trans_reg_C"/>
    <property type="match status" value="1"/>
</dbReference>
<dbReference type="PANTHER" id="PTHR48111:SF36">
    <property type="entry name" value="TRANSCRIPTIONAL REGULATORY PROTEIN CUTR"/>
    <property type="match status" value="1"/>
</dbReference>
<dbReference type="PROSITE" id="PS51755">
    <property type="entry name" value="OMPR_PHOB"/>
    <property type="match status" value="1"/>
</dbReference>
<comment type="caution">
    <text evidence="6">The sequence shown here is derived from an EMBL/GenBank/DDBJ whole genome shotgun (WGS) entry which is preliminary data.</text>
</comment>
<evidence type="ECO:0000256" key="3">
    <source>
        <dbReference type="PROSITE-ProRule" id="PRU01091"/>
    </source>
</evidence>
<name>A0ABU9XSS1_9SPHN</name>
<evidence type="ECO:0000259" key="5">
    <source>
        <dbReference type="PROSITE" id="PS51755"/>
    </source>
</evidence>
<dbReference type="Proteomes" id="UP001404104">
    <property type="component" value="Unassembled WGS sequence"/>
</dbReference>
<feature type="domain" description="Response regulatory" evidence="4">
    <location>
        <begin position="3"/>
        <end position="115"/>
    </location>
</feature>
<organism evidence="6 7">
    <name type="scientific">Sphingomonas qilianensis</name>
    <dbReference type="NCBI Taxonomy" id="1736690"/>
    <lineage>
        <taxon>Bacteria</taxon>
        <taxon>Pseudomonadati</taxon>
        <taxon>Pseudomonadota</taxon>
        <taxon>Alphaproteobacteria</taxon>
        <taxon>Sphingomonadales</taxon>
        <taxon>Sphingomonadaceae</taxon>
        <taxon>Sphingomonas</taxon>
    </lineage>
</organism>
<dbReference type="SUPFAM" id="SSF52172">
    <property type="entry name" value="CheY-like"/>
    <property type="match status" value="1"/>
</dbReference>
<dbReference type="RefSeq" id="WP_345864842.1">
    <property type="nucleotide sequence ID" value="NZ_JBDIMF010000004.1"/>
</dbReference>
<keyword evidence="2" id="KW-0597">Phosphoprotein</keyword>
<protein>
    <submittedName>
        <fullName evidence="6">Response regulator transcription factor</fullName>
    </submittedName>
</protein>
<accession>A0ABU9XSS1</accession>
<dbReference type="InterPro" id="IPR039420">
    <property type="entry name" value="WalR-like"/>
</dbReference>
<dbReference type="CDD" id="cd00383">
    <property type="entry name" value="trans_reg_C"/>
    <property type="match status" value="1"/>
</dbReference>
<evidence type="ECO:0000313" key="6">
    <source>
        <dbReference type="EMBL" id="MEN2786882.1"/>
    </source>
</evidence>
<sequence length="224" mass="24476">MARILIVEDNARLAELVSTGLREQGHVCDQVPTLAAATDALASFAFDGIILDLGLPDGDGIDWLRRRAGGEPPALILTARDALEDRVKGLDAGADDYLAKPFAMDELAARLRAMLRRPGSRRQTRLQLANVAFDPATHAVVIASNPQELTRREGALLELLLRHAGEVVRRGLIEDGLYKFDEAVTPNAVEAIVSRLRRRLDDAGAELDLHTVRGVGYMLRERAT</sequence>
<proteinExistence type="predicted"/>
<dbReference type="InterPro" id="IPR001789">
    <property type="entry name" value="Sig_transdc_resp-reg_receiver"/>
</dbReference>